<dbReference type="PANTHER" id="PTHR43434:SF1">
    <property type="entry name" value="PHOSPHOGLYCOLATE PHOSPHATASE"/>
    <property type="match status" value="1"/>
</dbReference>
<dbReference type="EMBL" id="VLLF01000002">
    <property type="protein sequence ID" value="TWI90441.1"/>
    <property type="molecule type" value="Genomic_DNA"/>
</dbReference>
<comment type="caution">
    <text evidence="5">The sequence shown here is derived from an EMBL/GenBank/DDBJ whole genome shotgun (WGS) entry which is preliminary data.</text>
</comment>
<protein>
    <recommendedName>
        <fullName evidence="4">phosphoglycolate phosphatase</fullName>
        <ecNumber evidence="4">3.1.3.18</ecNumber>
    </recommendedName>
</protein>
<evidence type="ECO:0000256" key="1">
    <source>
        <dbReference type="ARBA" id="ARBA00000830"/>
    </source>
</evidence>
<dbReference type="SFLD" id="SFLDG01129">
    <property type="entry name" value="C1.5:_HAD__Beta-PGM__Phosphata"/>
    <property type="match status" value="1"/>
</dbReference>
<proteinExistence type="inferred from homology"/>
<sequence length="235" mass="24345">MSHTIKAILFDKDGTLLDFDATWAKPQEQAARWAADGNAALSEVLLRAGGMDPATRKTAAGSLFAAGNAEEIAKAFIATGSAKDEQSLTTKLDEIFADGMKNAVVLAGLSAAVARLGGAGYRLGVASSDSEASIRVFLKHARLNSCMRFVAGYDSGYGPKPEPGMVHAFADALRLPMSSIAMVGDNTHDLEMARAAGAGLAIGVLSGTGTRDDLTPLADVILDSVADLPGYLSRT</sequence>
<dbReference type="Gene3D" id="3.40.50.1000">
    <property type="entry name" value="HAD superfamily/HAD-like"/>
    <property type="match status" value="1"/>
</dbReference>
<name>A0A562T9T9_9HYPH</name>
<dbReference type="AlphaFoldDB" id="A0A562T9T9"/>
<dbReference type="GO" id="GO:0006281">
    <property type="term" value="P:DNA repair"/>
    <property type="evidence" value="ECO:0007669"/>
    <property type="project" value="TreeGrafter"/>
</dbReference>
<keyword evidence="6" id="KW-1185">Reference proteome</keyword>
<dbReference type="SUPFAM" id="SSF56784">
    <property type="entry name" value="HAD-like"/>
    <property type="match status" value="1"/>
</dbReference>
<dbReference type="Gene3D" id="1.10.150.240">
    <property type="entry name" value="Putative phosphatase, domain 2"/>
    <property type="match status" value="1"/>
</dbReference>
<dbReference type="SFLD" id="SFLDS00003">
    <property type="entry name" value="Haloacid_Dehalogenase"/>
    <property type="match status" value="1"/>
</dbReference>
<dbReference type="InterPro" id="IPR006439">
    <property type="entry name" value="HAD-SF_hydro_IA"/>
</dbReference>
<gene>
    <name evidence="5" type="ORF">JM93_01423</name>
</gene>
<dbReference type="Pfam" id="PF00702">
    <property type="entry name" value="Hydrolase"/>
    <property type="match status" value="1"/>
</dbReference>
<evidence type="ECO:0000256" key="2">
    <source>
        <dbReference type="ARBA" id="ARBA00004818"/>
    </source>
</evidence>
<dbReference type="PANTHER" id="PTHR43434">
    <property type="entry name" value="PHOSPHOGLYCOLATE PHOSPHATASE"/>
    <property type="match status" value="1"/>
</dbReference>
<comment type="similarity">
    <text evidence="3">Belongs to the HAD-like hydrolase superfamily. CbbY/CbbZ/Gph/YieH family.</text>
</comment>
<dbReference type="InterPro" id="IPR036412">
    <property type="entry name" value="HAD-like_sf"/>
</dbReference>
<dbReference type="InterPro" id="IPR023214">
    <property type="entry name" value="HAD_sf"/>
</dbReference>
<dbReference type="GO" id="GO:0008967">
    <property type="term" value="F:phosphoglycolate phosphatase activity"/>
    <property type="evidence" value="ECO:0007669"/>
    <property type="project" value="UniProtKB-EC"/>
</dbReference>
<evidence type="ECO:0000313" key="6">
    <source>
        <dbReference type="Proteomes" id="UP000320593"/>
    </source>
</evidence>
<dbReference type="OrthoDB" id="9797743at2"/>
<comment type="catalytic activity">
    <reaction evidence="1">
        <text>2-phosphoglycolate + H2O = glycolate + phosphate</text>
        <dbReference type="Rhea" id="RHEA:14369"/>
        <dbReference type="ChEBI" id="CHEBI:15377"/>
        <dbReference type="ChEBI" id="CHEBI:29805"/>
        <dbReference type="ChEBI" id="CHEBI:43474"/>
        <dbReference type="ChEBI" id="CHEBI:58033"/>
        <dbReference type="EC" id="3.1.3.18"/>
    </reaction>
</comment>
<dbReference type="InterPro" id="IPR050155">
    <property type="entry name" value="HAD-like_hydrolase_sf"/>
</dbReference>
<dbReference type="InterPro" id="IPR023198">
    <property type="entry name" value="PGP-like_dom2"/>
</dbReference>
<dbReference type="EC" id="3.1.3.18" evidence="4"/>
<dbReference type="Proteomes" id="UP000320593">
    <property type="component" value="Unassembled WGS sequence"/>
</dbReference>
<reference evidence="5 6" key="1">
    <citation type="submission" date="2019-07" db="EMBL/GenBank/DDBJ databases">
        <title>Genomic Encyclopedia of Archaeal and Bacterial Type Strains, Phase II (KMG-II): from individual species to whole genera.</title>
        <authorList>
            <person name="Goeker M."/>
        </authorList>
    </citation>
    <scope>NUCLEOTIDE SEQUENCE [LARGE SCALE GENOMIC DNA]</scope>
    <source>
        <strain evidence="5 6">ATCC BAA-252</strain>
    </source>
</reference>
<dbReference type="CDD" id="cd01427">
    <property type="entry name" value="HAD_like"/>
    <property type="match status" value="1"/>
</dbReference>
<dbReference type="NCBIfam" id="TIGR01549">
    <property type="entry name" value="HAD-SF-IA-v1"/>
    <property type="match status" value="1"/>
</dbReference>
<evidence type="ECO:0000256" key="4">
    <source>
        <dbReference type="ARBA" id="ARBA00013078"/>
    </source>
</evidence>
<evidence type="ECO:0000313" key="5">
    <source>
        <dbReference type="EMBL" id="TWI90441.1"/>
    </source>
</evidence>
<evidence type="ECO:0000256" key="3">
    <source>
        <dbReference type="ARBA" id="ARBA00006171"/>
    </source>
</evidence>
<comment type="pathway">
    <text evidence="2">Organic acid metabolism; glycolate biosynthesis; glycolate from 2-phosphoglycolate: step 1/1.</text>
</comment>
<dbReference type="GO" id="GO:0005829">
    <property type="term" value="C:cytosol"/>
    <property type="evidence" value="ECO:0007669"/>
    <property type="project" value="TreeGrafter"/>
</dbReference>
<accession>A0A562T9T9</accession>
<dbReference type="RefSeq" id="WP_145341612.1">
    <property type="nucleotide sequence ID" value="NZ_SMLY01000085.1"/>
</dbReference>
<organism evidence="5 6">
    <name type="scientific">Roseibium hamelinense</name>
    <dbReference type="NCBI Taxonomy" id="150831"/>
    <lineage>
        <taxon>Bacteria</taxon>
        <taxon>Pseudomonadati</taxon>
        <taxon>Pseudomonadota</taxon>
        <taxon>Alphaproteobacteria</taxon>
        <taxon>Hyphomicrobiales</taxon>
        <taxon>Stappiaceae</taxon>
        <taxon>Roseibium</taxon>
    </lineage>
</organism>